<evidence type="ECO:0000256" key="1">
    <source>
        <dbReference type="SAM" id="MobiDB-lite"/>
    </source>
</evidence>
<accession>A0ABQ9XJI8</accession>
<reference evidence="2 3" key="1">
    <citation type="journal article" date="2022" name="bioRxiv">
        <title>Genomics of Preaxostyla Flagellates Illuminates Evolutionary Transitions and the Path Towards Mitochondrial Loss.</title>
        <authorList>
            <person name="Novak L.V.F."/>
            <person name="Treitli S.C."/>
            <person name="Pyrih J."/>
            <person name="Halakuc P."/>
            <person name="Pipaliya S.V."/>
            <person name="Vacek V."/>
            <person name="Brzon O."/>
            <person name="Soukal P."/>
            <person name="Eme L."/>
            <person name="Dacks J.B."/>
            <person name="Karnkowska A."/>
            <person name="Elias M."/>
            <person name="Hampl V."/>
        </authorList>
    </citation>
    <scope>NUCLEOTIDE SEQUENCE [LARGE SCALE GENOMIC DNA]</scope>
    <source>
        <strain evidence="2">NAU3</strain>
        <tissue evidence="2">Gut</tissue>
    </source>
</reference>
<organism evidence="2 3">
    <name type="scientific">Blattamonas nauphoetae</name>
    <dbReference type="NCBI Taxonomy" id="2049346"/>
    <lineage>
        <taxon>Eukaryota</taxon>
        <taxon>Metamonada</taxon>
        <taxon>Preaxostyla</taxon>
        <taxon>Oxymonadida</taxon>
        <taxon>Blattamonas</taxon>
    </lineage>
</organism>
<feature type="compositionally biased region" description="Low complexity" evidence="1">
    <location>
        <begin position="99"/>
        <end position="110"/>
    </location>
</feature>
<evidence type="ECO:0000313" key="2">
    <source>
        <dbReference type="EMBL" id="KAK2952603.1"/>
    </source>
</evidence>
<protein>
    <submittedName>
        <fullName evidence="2">Uncharacterized protein</fullName>
    </submittedName>
</protein>
<sequence>MLVALRRSPASGLADLEIDDRSVSSDWIRQCSFESCPSRFRLSNRQYENTTASVWVIGFVRFHGVTMTCRISFRVLPRLRTDTLYTRRVDFPLHVLHHSPSSVPSSAPSTQPSPFPPWLSTPSLLPRSVRSSLAIQRSS</sequence>
<feature type="region of interest" description="Disordered" evidence="1">
    <location>
        <begin position="99"/>
        <end position="124"/>
    </location>
</feature>
<keyword evidence="3" id="KW-1185">Reference proteome</keyword>
<gene>
    <name evidence="2" type="ORF">BLNAU_12431</name>
</gene>
<name>A0ABQ9XJI8_9EUKA</name>
<dbReference type="Proteomes" id="UP001281761">
    <property type="component" value="Unassembled WGS sequence"/>
</dbReference>
<proteinExistence type="predicted"/>
<comment type="caution">
    <text evidence="2">The sequence shown here is derived from an EMBL/GenBank/DDBJ whole genome shotgun (WGS) entry which is preliminary data.</text>
</comment>
<dbReference type="EMBL" id="JARBJD010000101">
    <property type="protein sequence ID" value="KAK2952603.1"/>
    <property type="molecule type" value="Genomic_DNA"/>
</dbReference>
<evidence type="ECO:0000313" key="3">
    <source>
        <dbReference type="Proteomes" id="UP001281761"/>
    </source>
</evidence>